<dbReference type="EC" id="6.3.5.3" evidence="8"/>
<dbReference type="Proteomes" id="UP000007161">
    <property type="component" value="Chromosome"/>
</dbReference>
<evidence type="ECO:0000259" key="10">
    <source>
        <dbReference type="Pfam" id="PF02769"/>
    </source>
</evidence>
<comment type="similarity">
    <text evidence="8">Belongs to the FGAMS family.</text>
</comment>
<comment type="caution">
    <text evidence="8">Lacks conserved residue(s) required for the propagation of feature annotation.</text>
</comment>
<dbReference type="GO" id="GO:0005737">
    <property type="term" value="C:cytoplasm"/>
    <property type="evidence" value="ECO:0007669"/>
    <property type="project" value="UniProtKB-SubCell"/>
</dbReference>
<feature type="binding site" evidence="8">
    <location>
        <position position="515"/>
    </location>
    <ligand>
        <name>ATP</name>
        <dbReference type="ChEBI" id="CHEBI:30616"/>
    </ligand>
</feature>
<comment type="function">
    <text evidence="8">Part of the phosphoribosylformylglycinamidine synthase complex involved in the purines biosynthetic pathway. Catalyzes the ATP-dependent conversion of formylglycinamide ribonucleotide (FGAR) and glutamine to yield formylglycinamidine ribonucleotide (FGAM) and glutamate. The FGAM synthase complex is composed of three subunits. PurQ produces an ammonia molecule by converting glutamine to glutamate. PurL transfers the ammonia molecule to FGAR to form FGAM in an ATP-dependent manner. PurS interacts with PurQ and PurL and is thought to assist in the transfer of the ammonia molecule from PurQ to PurL.</text>
</comment>
<keyword evidence="2 8" id="KW-0436">Ligase</keyword>
<accession>H2J4H1</accession>
<evidence type="ECO:0000256" key="3">
    <source>
        <dbReference type="ARBA" id="ARBA00022723"/>
    </source>
</evidence>
<dbReference type="STRING" id="443254.Marpi_0382"/>
<protein>
    <recommendedName>
        <fullName evidence="8">Phosphoribosylformylglycinamidine synthase subunit PurL</fullName>
        <shortName evidence="8">FGAM synthase</shortName>
        <ecNumber evidence="8">6.3.5.3</ecNumber>
    </recommendedName>
    <alternativeName>
        <fullName evidence="8">Formylglycinamide ribonucleotide amidotransferase subunit II</fullName>
        <shortName evidence="8">FGAR amidotransferase II</shortName>
        <shortName evidence="8">FGAR-AT II</shortName>
    </alternativeName>
    <alternativeName>
        <fullName evidence="8">Glutamine amidotransferase PurL</fullName>
    </alternativeName>
    <alternativeName>
        <fullName evidence="8">Phosphoribosylformylglycinamidine synthase subunit II</fullName>
    </alternativeName>
</protein>
<dbReference type="NCBIfam" id="TIGR01736">
    <property type="entry name" value="FGAM_synth_II"/>
    <property type="match status" value="1"/>
</dbReference>
<dbReference type="GO" id="GO:0005524">
    <property type="term" value="F:ATP binding"/>
    <property type="evidence" value="ECO:0007669"/>
    <property type="project" value="UniProtKB-UniRule"/>
</dbReference>
<reference evidence="12 13" key="1">
    <citation type="journal article" date="2012" name="J. Bacteriol.">
        <title>Complete Genome Sequence of the Thermophilic, Piezophilic, Heterotrophic Bacterium Marinitoga piezophila KA3.</title>
        <authorList>
            <person name="Lucas S."/>
            <person name="Han J."/>
            <person name="Lapidus A."/>
            <person name="Cheng J.F."/>
            <person name="Goodwin L.A."/>
            <person name="Pitluck S."/>
            <person name="Peters L."/>
            <person name="Mikhailova N."/>
            <person name="Teshima H."/>
            <person name="Detter J.C."/>
            <person name="Han C."/>
            <person name="Tapia R."/>
            <person name="Land M."/>
            <person name="Hauser L."/>
            <person name="Kyrpides N.C."/>
            <person name="Ivanova N."/>
            <person name="Pagani I."/>
            <person name="Vannier P."/>
            <person name="Oger P."/>
            <person name="Bartlett D.H."/>
            <person name="Noll K.M."/>
            <person name="Woyke T."/>
            <person name="Jebbar M."/>
        </authorList>
    </citation>
    <scope>NUCLEOTIDE SEQUENCE [LARGE SCALE GENOMIC DNA]</scope>
    <source>
        <strain evidence="13">DSM 14283 / JCM 11233 / KA3</strain>
    </source>
</reference>
<evidence type="ECO:0000256" key="8">
    <source>
        <dbReference type="HAMAP-Rule" id="MF_00420"/>
    </source>
</evidence>
<dbReference type="InterPro" id="IPR036676">
    <property type="entry name" value="PurM-like_C_sf"/>
</dbReference>
<dbReference type="CDD" id="cd02204">
    <property type="entry name" value="PurL_repeat2"/>
    <property type="match status" value="1"/>
</dbReference>
<dbReference type="Pfam" id="PF00586">
    <property type="entry name" value="AIRS"/>
    <property type="match status" value="2"/>
</dbReference>
<reference evidence="13" key="2">
    <citation type="submission" date="2012-01" db="EMBL/GenBank/DDBJ databases">
        <title>Complete sequence of chromosome of Marinitoga piezophila KA3.</title>
        <authorList>
            <person name="Lucas S."/>
            <person name="Han J."/>
            <person name="Lapidus A."/>
            <person name="Cheng J.-F."/>
            <person name="Goodwin L."/>
            <person name="Pitluck S."/>
            <person name="Peters L."/>
            <person name="Mikhailova N."/>
            <person name="Teshima H."/>
            <person name="Detter J.C."/>
            <person name="Han C."/>
            <person name="Tapia R."/>
            <person name="Land M."/>
            <person name="Hauser L."/>
            <person name="Kyrpides N."/>
            <person name="Ivanova N."/>
            <person name="Pagani I."/>
            <person name="Jebbar M."/>
            <person name="Vannier P."/>
            <person name="Oger P."/>
            <person name="Cario A."/>
            <person name="Bartlett D."/>
            <person name="Noll K.M."/>
            <person name="Woyke T."/>
        </authorList>
    </citation>
    <scope>NUCLEOTIDE SEQUENCE [LARGE SCALE GENOMIC DNA]</scope>
    <source>
        <strain evidence="13">DSM 14283 / JCM 11233 / KA3</strain>
    </source>
</reference>
<dbReference type="InterPro" id="IPR041609">
    <property type="entry name" value="PurL_linker"/>
</dbReference>
<dbReference type="Pfam" id="PF18072">
    <property type="entry name" value="FGAR-AT_linker"/>
    <property type="match status" value="1"/>
</dbReference>
<feature type="binding site" evidence="8">
    <location>
        <begin position="297"/>
        <end position="299"/>
    </location>
    <ligand>
        <name>substrate</name>
    </ligand>
</feature>
<feature type="binding site" evidence="8">
    <location>
        <position position="225"/>
    </location>
    <ligand>
        <name>substrate</name>
    </ligand>
</feature>
<dbReference type="PANTHER" id="PTHR43555">
    <property type="entry name" value="PHOSPHORIBOSYLFORMYLGLYCINAMIDINE SYNTHASE SUBUNIT PURL"/>
    <property type="match status" value="1"/>
</dbReference>
<feature type="binding site" evidence="8">
    <location>
        <position position="103"/>
    </location>
    <ligand>
        <name>substrate</name>
    </ligand>
</feature>
<dbReference type="Pfam" id="PF02769">
    <property type="entry name" value="AIRS_C"/>
    <property type="match status" value="2"/>
</dbReference>
<dbReference type="CDD" id="cd02203">
    <property type="entry name" value="PurL_repeat1"/>
    <property type="match status" value="1"/>
</dbReference>
<dbReference type="SUPFAM" id="SSF55326">
    <property type="entry name" value="PurM N-terminal domain-like"/>
    <property type="match status" value="2"/>
</dbReference>
<feature type="binding site" evidence="8">
    <location>
        <position position="104"/>
    </location>
    <ligand>
        <name>Mg(2+)</name>
        <dbReference type="ChEBI" id="CHEBI:18420"/>
        <label>2</label>
    </ligand>
</feature>
<feature type="binding site" evidence="8">
    <location>
        <position position="516"/>
    </location>
    <ligand>
        <name>Mg(2+)</name>
        <dbReference type="ChEBI" id="CHEBI:18420"/>
        <label>1</label>
    </ligand>
</feature>
<evidence type="ECO:0000256" key="5">
    <source>
        <dbReference type="ARBA" id="ARBA00022755"/>
    </source>
</evidence>
<feature type="binding site" evidence="8">
    <location>
        <position position="46"/>
    </location>
    <ligand>
        <name>ATP</name>
        <dbReference type="ChEBI" id="CHEBI:30616"/>
    </ligand>
</feature>
<feature type="active site" description="Proton acceptor" evidence="8">
    <location>
        <position position="82"/>
    </location>
</feature>
<feature type="binding site" evidence="8">
    <location>
        <position position="78"/>
    </location>
    <ligand>
        <name>ATP</name>
        <dbReference type="ChEBI" id="CHEBI:30616"/>
    </ligand>
</feature>
<comment type="subunit">
    <text evidence="8">Monomer. Part of the FGAM synthase complex composed of 1 PurL, 1 PurQ and 2 PurS subunits.</text>
</comment>
<feature type="binding site" evidence="8">
    <location>
        <position position="518"/>
    </location>
    <ligand>
        <name>substrate</name>
    </ligand>
</feature>
<dbReference type="RefSeq" id="WP_014295898.1">
    <property type="nucleotide sequence ID" value="NC_016751.1"/>
</dbReference>
<evidence type="ECO:0000256" key="2">
    <source>
        <dbReference type="ARBA" id="ARBA00022598"/>
    </source>
</evidence>
<proteinExistence type="inferred from homology"/>
<dbReference type="SUPFAM" id="SSF56042">
    <property type="entry name" value="PurM C-terminal domain-like"/>
    <property type="match status" value="2"/>
</dbReference>
<dbReference type="GO" id="GO:0000287">
    <property type="term" value="F:magnesium ion binding"/>
    <property type="evidence" value="ECO:0007669"/>
    <property type="project" value="UniProtKB-UniRule"/>
</dbReference>
<feature type="active site" evidence="8">
    <location>
        <position position="43"/>
    </location>
</feature>
<dbReference type="GO" id="GO:0004642">
    <property type="term" value="F:phosphoribosylformylglycinamidine synthase activity"/>
    <property type="evidence" value="ECO:0007669"/>
    <property type="project" value="UniProtKB-UniRule"/>
</dbReference>
<feature type="binding site" evidence="8">
    <location>
        <position position="253"/>
    </location>
    <ligand>
        <name>Mg(2+)</name>
        <dbReference type="ChEBI" id="CHEBI:18420"/>
        <label>2</label>
    </ligand>
</feature>
<keyword evidence="5 8" id="KW-0658">Purine biosynthesis</keyword>
<feature type="domain" description="PurM-like N-terminal" evidence="9">
    <location>
        <begin position="63"/>
        <end position="176"/>
    </location>
</feature>
<dbReference type="GO" id="GO:0006189">
    <property type="term" value="P:'de novo' IMP biosynthetic process"/>
    <property type="evidence" value="ECO:0007669"/>
    <property type="project" value="UniProtKB-UniRule"/>
</dbReference>
<keyword evidence="6 8" id="KW-0067">ATP-binding</keyword>
<organism evidence="12 13">
    <name type="scientific">Marinitoga piezophila (strain DSM 14283 / JCM 11233 / KA3)</name>
    <dbReference type="NCBI Taxonomy" id="443254"/>
    <lineage>
        <taxon>Bacteria</taxon>
        <taxon>Thermotogati</taxon>
        <taxon>Thermotogota</taxon>
        <taxon>Thermotogae</taxon>
        <taxon>Petrotogales</taxon>
        <taxon>Petrotogaceae</taxon>
        <taxon>Marinitoga</taxon>
    </lineage>
</organism>
<dbReference type="PANTHER" id="PTHR43555:SF1">
    <property type="entry name" value="PHOSPHORIBOSYLFORMYLGLYCINAMIDINE SYNTHASE SUBUNIT PURL"/>
    <property type="match status" value="1"/>
</dbReference>
<dbReference type="UniPathway" id="UPA00074">
    <property type="reaction ID" value="UER00128"/>
</dbReference>
<feature type="binding site" evidence="8">
    <location>
        <begin position="81"/>
        <end position="84"/>
    </location>
    <ligand>
        <name>substrate</name>
    </ligand>
</feature>
<keyword evidence="13" id="KW-1185">Reference proteome</keyword>
<keyword evidence="1 8" id="KW-0963">Cytoplasm</keyword>
<comment type="pathway">
    <text evidence="8">Purine metabolism; IMP biosynthesis via de novo pathway; 5-amino-1-(5-phospho-D-ribosyl)imidazole from N(2)-formyl-N(1)-(5-phospho-D-ribosyl)glycinamide: step 1/2.</text>
</comment>
<dbReference type="Gene3D" id="3.90.650.10">
    <property type="entry name" value="PurM-like C-terminal domain"/>
    <property type="match status" value="2"/>
</dbReference>
<evidence type="ECO:0000259" key="9">
    <source>
        <dbReference type="Pfam" id="PF00586"/>
    </source>
</evidence>
<dbReference type="PIRSF" id="PIRSF001587">
    <property type="entry name" value="FGAM_synthase_II"/>
    <property type="match status" value="1"/>
</dbReference>
<sequence length="718" mass="79481">MEKNKLYLELGLKDFEYDRIKELLNREPNEVETYMFSAQWSEHCGYKHSKELLKKLPKNIENENAGYVLIDDYAVVFKVESHNHPSAVEPYQGAATGIGGIVRDVLAMGARPIALLDSLRFGDIKDPKAKNIFEGVVSGISGYGNSIGVPTVAGETYFDDNYQTNPLVNVMCVGLVEKDKIASSKAPAAEKLYVYIGSKTGRDGIHGASFASKELSGKDERPSVQVGDPFSEKNLIEATLEILDIPGVLACQDMGAAGILSSSSEMSFKGGFGCELHLDKVPLREEGMSAWEILLSESQERMLFLVEPGVEEKLAEIAKKYFLDYAVIGKTIEGKNMKIYMNGKLMSDMPINALVDAPSFYRKTSTPSYIQELKKEIPKSDIPLKNALFKILKDPNIANKSWIFEQYDYKVGTNTVIIPGKADASILWIKETNKGIGVTIDGNGLYTYINPFEGSRNVVYEAARNLVATGVKPLGVTDNMNFGNPENDMVMWQFEQSIEGITQACKELSVPVTGGNVSFYNESGEKAILPTPVIGMVGEADLNHIMDMQFKMASDKVYLIGKTELDKNKLGGSLYLKILFDFIGGELDTINSEFELNLQNTVLELIKNHLVNSVHDVSKGGLAIAIIESALNGKKGFKGNIGNSLEELFGENQSRFIISVSPEKTELFETFMKKTGIPYKAIGEVMPMNYGIDFGFGQIYYKNLYDAYFNSIKEYMED</sequence>
<feature type="domain" description="PurM-like C-terminal" evidence="10">
    <location>
        <begin position="555"/>
        <end position="686"/>
    </location>
</feature>
<gene>
    <name evidence="8" type="primary">purL</name>
    <name evidence="12" type="ordered locus">Marpi_0382</name>
</gene>
<keyword evidence="7 8" id="KW-0460">Magnesium</keyword>
<dbReference type="NCBIfam" id="NF002290">
    <property type="entry name" value="PRK01213.1"/>
    <property type="match status" value="1"/>
</dbReference>
<keyword evidence="4 8" id="KW-0547">Nucleotide-binding</keyword>
<feature type="domain" description="Phosphoribosylformylglycinamidine synthase linker" evidence="11">
    <location>
        <begin position="2"/>
        <end position="47"/>
    </location>
</feature>
<comment type="catalytic activity">
    <reaction evidence="8">
        <text>N(2)-formyl-N(1)-(5-phospho-beta-D-ribosyl)glycinamide + L-glutamine + ATP + H2O = 2-formamido-N(1)-(5-O-phospho-beta-D-ribosyl)acetamidine + L-glutamate + ADP + phosphate + H(+)</text>
        <dbReference type="Rhea" id="RHEA:17129"/>
        <dbReference type="ChEBI" id="CHEBI:15377"/>
        <dbReference type="ChEBI" id="CHEBI:15378"/>
        <dbReference type="ChEBI" id="CHEBI:29985"/>
        <dbReference type="ChEBI" id="CHEBI:30616"/>
        <dbReference type="ChEBI" id="CHEBI:43474"/>
        <dbReference type="ChEBI" id="CHEBI:58359"/>
        <dbReference type="ChEBI" id="CHEBI:147286"/>
        <dbReference type="ChEBI" id="CHEBI:147287"/>
        <dbReference type="ChEBI" id="CHEBI:456216"/>
        <dbReference type="EC" id="6.3.5.3"/>
    </reaction>
</comment>
<dbReference type="Gene3D" id="3.30.1330.10">
    <property type="entry name" value="PurM-like, N-terminal domain"/>
    <property type="match status" value="2"/>
</dbReference>
<comment type="subcellular location">
    <subcellularLocation>
        <location evidence="8">Cytoplasm</location>
    </subcellularLocation>
</comment>
<dbReference type="FunFam" id="3.30.1330.10:FF:000004">
    <property type="entry name" value="Phosphoribosylformylglycinamidine synthase subunit PurL"/>
    <property type="match status" value="1"/>
</dbReference>
<dbReference type="AlphaFoldDB" id="H2J4H1"/>
<dbReference type="eggNOG" id="COG0046">
    <property type="taxonomic scope" value="Bacteria"/>
</dbReference>
<feature type="binding site" evidence="8">
    <location>
        <position position="478"/>
    </location>
    <ligand>
        <name>ATP</name>
        <dbReference type="ChEBI" id="CHEBI:30616"/>
    </ligand>
</feature>
<dbReference type="InterPro" id="IPR016188">
    <property type="entry name" value="PurM-like_N"/>
</dbReference>
<evidence type="ECO:0000256" key="1">
    <source>
        <dbReference type="ARBA" id="ARBA00022490"/>
    </source>
</evidence>
<dbReference type="InterPro" id="IPR036921">
    <property type="entry name" value="PurM-like_N_sf"/>
</dbReference>
<feature type="binding site" evidence="8">
    <location>
        <position position="80"/>
    </location>
    <ligand>
        <name>Mg(2+)</name>
        <dbReference type="ChEBI" id="CHEBI:18420"/>
        <label>1</label>
    </ligand>
</feature>
<dbReference type="EMBL" id="CP003257">
    <property type="protein sequence ID" value="AEX84826.1"/>
    <property type="molecule type" value="Genomic_DNA"/>
</dbReference>
<evidence type="ECO:0000256" key="7">
    <source>
        <dbReference type="ARBA" id="ARBA00022842"/>
    </source>
</evidence>
<dbReference type="HAMAP" id="MF_00420">
    <property type="entry name" value="PurL_2"/>
    <property type="match status" value="1"/>
</dbReference>
<dbReference type="KEGG" id="mpz:Marpi_0382"/>
<dbReference type="InterPro" id="IPR010074">
    <property type="entry name" value="PRibForGlyAmidine_synth_PurL"/>
</dbReference>
<evidence type="ECO:0000313" key="12">
    <source>
        <dbReference type="EMBL" id="AEX84826.1"/>
    </source>
</evidence>
<dbReference type="InterPro" id="IPR010918">
    <property type="entry name" value="PurM-like_C_dom"/>
</dbReference>
<keyword evidence="3 8" id="KW-0479">Metal-binding</keyword>
<evidence type="ECO:0000256" key="4">
    <source>
        <dbReference type="ARBA" id="ARBA00022741"/>
    </source>
</evidence>
<evidence type="ECO:0000313" key="13">
    <source>
        <dbReference type="Proteomes" id="UP000007161"/>
    </source>
</evidence>
<evidence type="ECO:0000256" key="6">
    <source>
        <dbReference type="ARBA" id="ARBA00022840"/>
    </source>
</evidence>
<name>H2J4H1_MARPK</name>
<dbReference type="HOGENOM" id="CLU_003100_0_1_0"/>
<feature type="domain" description="PurM-like N-terminal" evidence="9">
    <location>
        <begin position="423"/>
        <end position="539"/>
    </location>
</feature>
<evidence type="ECO:0000259" key="11">
    <source>
        <dbReference type="Pfam" id="PF18072"/>
    </source>
</evidence>
<feature type="domain" description="PurM-like C-terminal" evidence="10">
    <location>
        <begin position="197"/>
        <end position="340"/>
    </location>
</feature>
<dbReference type="OrthoDB" id="9804441at2"/>